<name>A0A8H5CRP1_9AGAR</name>
<reference evidence="2 3" key="1">
    <citation type="journal article" date="2020" name="ISME J.">
        <title>Uncovering the hidden diversity of litter-decomposition mechanisms in mushroom-forming fungi.</title>
        <authorList>
            <person name="Floudas D."/>
            <person name="Bentzer J."/>
            <person name="Ahren D."/>
            <person name="Johansson T."/>
            <person name="Persson P."/>
            <person name="Tunlid A."/>
        </authorList>
    </citation>
    <scope>NUCLEOTIDE SEQUENCE [LARGE SCALE GENOMIC DNA]</scope>
    <source>
        <strain evidence="2 3">CBS 146.42</strain>
    </source>
</reference>
<dbReference type="EMBL" id="JAACJO010000030">
    <property type="protein sequence ID" value="KAF5346761.1"/>
    <property type="molecule type" value="Genomic_DNA"/>
</dbReference>
<dbReference type="OrthoDB" id="5946976at2759"/>
<keyword evidence="3" id="KW-1185">Reference proteome</keyword>
<sequence length="219" mass="24855">MLIIFSPVQVRRDLDKLHTPRSTLNTSHYLPPRSQSSRKEHTTTHHSVLSKPALSLPYLPLLLHPPARLATCSPFLNETNLTIPTLIVPVKGSFVTHLQLQHFDANLLNLTIIWSIAEVQRKEGLATPPPSPLIMDSCIAIRPRDKGQTPLHTDHGRDEADRDILIGLDEYFEVERAVREEDEGLVFKRGFWGMEGSDARRLLELGRRVLKLGLRGREF</sequence>
<organism evidence="2 3">
    <name type="scientific">Leucocoprinus leucothites</name>
    <dbReference type="NCBI Taxonomy" id="201217"/>
    <lineage>
        <taxon>Eukaryota</taxon>
        <taxon>Fungi</taxon>
        <taxon>Dikarya</taxon>
        <taxon>Basidiomycota</taxon>
        <taxon>Agaricomycotina</taxon>
        <taxon>Agaricomycetes</taxon>
        <taxon>Agaricomycetidae</taxon>
        <taxon>Agaricales</taxon>
        <taxon>Agaricineae</taxon>
        <taxon>Agaricaceae</taxon>
        <taxon>Leucocoprinus</taxon>
    </lineage>
</organism>
<dbReference type="AlphaFoldDB" id="A0A8H5CRP1"/>
<feature type="region of interest" description="Disordered" evidence="1">
    <location>
        <begin position="21"/>
        <end position="46"/>
    </location>
</feature>
<evidence type="ECO:0000313" key="2">
    <source>
        <dbReference type="EMBL" id="KAF5346761.1"/>
    </source>
</evidence>
<dbReference type="Proteomes" id="UP000559027">
    <property type="component" value="Unassembled WGS sequence"/>
</dbReference>
<accession>A0A8H5CRP1</accession>
<comment type="caution">
    <text evidence="2">The sequence shown here is derived from an EMBL/GenBank/DDBJ whole genome shotgun (WGS) entry which is preliminary data.</text>
</comment>
<proteinExistence type="predicted"/>
<gene>
    <name evidence="2" type="ORF">D9756_010354</name>
</gene>
<protein>
    <submittedName>
        <fullName evidence="2">Uncharacterized protein</fullName>
    </submittedName>
</protein>
<evidence type="ECO:0000313" key="3">
    <source>
        <dbReference type="Proteomes" id="UP000559027"/>
    </source>
</evidence>
<evidence type="ECO:0000256" key="1">
    <source>
        <dbReference type="SAM" id="MobiDB-lite"/>
    </source>
</evidence>